<feature type="region of interest" description="Disordered" evidence="1">
    <location>
        <begin position="17"/>
        <end position="39"/>
    </location>
</feature>
<name>A0A914EDS3_9BILA</name>
<evidence type="ECO:0000313" key="3">
    <source>
        <dbReference type="WBParaSite" id="ACRNAN_scaffold7105.g15814.t1"/>
    </source>
</evidence>
<proteinExistence type="predicted"/>
<feature type="compositionally biased region" description="Low complexity" evidence="1">
    <location>
        <begin position="22"/>
        <end position="32"/>
    </location>
</feature>
<evidence type="ECO:0000256" key="1">
    <source>
        <dbReference type="SAM" id="MobiDB-lite"/>
    </source>
</evidence>
<dbReference type="AlphaFoldDB" id="A0A914EDS3"/>
<evidence type="ECO:0000313" key="2">
    <source>
        <dbReference type="Proteomes" id="UP000887540"/>
    </source>
</evidence>
<reference evidence="3" key="1">
    <citation type="submission" date="2022-11" db="UniProtKB">
        <authorList>
            <consortium name="WormBaseParasite"/>
        </authorList>
    </citation>
    <scope>IDENTIFICATION</scope>
</reference>
<dbReference type="WBParaSite" id="ACRNAN_scaffold7105.g15814.t1">
    <property type="protein sequence ID" value="ACRNAN_scaffold7105.g15814.t1"/>
    <property type="gene ID" value="ACRNAN_scaffold7105.g15814"/>
</dbReference>
<organism evidence="2 3">
    <name type="scientific">Acrobeloides nanus</name>
    <dbReference type="NCBI Taxonomy" id="290746"/>
    <lineage>
        <taxon>Eukaryota</taxon>
        <taxon>Metazoa</taxon>
        <taxon>Ecdysozoa</taxon>
        <taxon>Nematoda</taxon>
        <taxon>Chromadorea</taxon>
        <taxon>Rhabditida</taxon>
        <taxon>Tylenchina</taxon>
        <taxon>Cephalobomorpha</taxon>
        <taxon>Cephaloboidea</taxon>
        <taxon>Cephalobidae</taxon>
        <taxon>Acrobeloides</taxon>
    </lineage>
</organism>
<accession>A0A914EDS3</accession>
<keyword evidence="2" id="KW-1185">Reference proteome</keyword>
<dbReference type="Proteomes" id="UP000887540">
    <property type="component" value="Unplaced"/>
</dbReference>
<sequence>MYAPTTEVITTEPEKIQHMHYSTSMPSSSTPPIQTKQGNLDQVAYIQSHEQSSRPREKIQEDNGCCASSACCGSANAGDNSCLDLCLVCLFFECLRT</sequence>
<protein>
    <submittedName>
        <fullName evidence="3">Uncharacterized protein</fullName>
    </submittedName>
</protein>